<dbReference type="SUPFAM" id="SSF47413">
    <property type="entry name" value="lambda repressor-like DNA-binding domains"/>
    <property type="match status" value="1"/>
</dbReference>
<dbReference type="AlphaFoldDB" id="A0A646KQG5"/>
<sequence length="291" mass="31773">MPTIPLVPTVRRRRLGDMVRAFRTEAGMSAEAAARAMGWDPGKLSRIEHAKAQLQPKDVPLLLARYGVTDLATVNALVALAKDAGKTGWWQTYSGVVAPSYVDLIALESDAEAIREWSPLLVPGLLQTAAYARETIAAHALTRTPEEVHALAEVRIARQSVLTTRPGASPLRYTAIISEAVLHQRFASRPETMRDQTRRLIEQTDVPGITIQVMPLNATPHPGGAGGFSLFEFAHPMPDVVQVENLKGTTYAEGTEDMRLFDDGFGRIIGAALSTDDSLALLKKMEKRNRS</sequence>
<dbReference type="PROSITE" id="PS50943">
    <property type="entry name" value="HTH_CROC1"/>
    <property type="match status" value="1"/>
</dbReference>
<dbReference type="OrthoDB" id="4115547at2"/>
<dbReference type="Gene3D" id="1.10.260.40">
    <property type="entry name" value="lambda repressor-like DNA-binding domains"/>
    <property type="match status" value="1"/>
</dbReference>
<evidence type="ECO:0000313" key="2">
    <source>
        <dbReference type="EMBL" id="MQT04483.1"/>
    </source>
</evidence>
<dbReference type="Pfam" id="PF13560">
    <property type="entry name" value="HTH_31"/>
    <property type="match status" value="1"/>
</dbReference>
<name>A0A646KQG5_STRJU</name>
<evidence type="ECO:0000313" key="3">
    <source>
        <dbReference type="Proteomes" id="UP000419138"/>
    </source>
</evidence>
<protein>
    <submittedName>
        <fullName evidence="2">Helix-turn-helix domain-containing protein</fullName>
    </submittedName>
</protein>
<keyword evidence="3" id="KW-1185">Reference proteome</keyword>
<evidence type="ECO:0000259" key="1">
    <source>
        <dbReference type="PROSITE" id="PS50943"/>
    </source>
</evidence>
<dbReference type="GO" id="GO:0003677">
    <property type="term" value="F:DNA binding"/>
    <property type="evidence" value="ECO:0007669"/>
    <property type="project" value="InterPro"/>
</dbReference>
<dbReference type="CDD" id="cd00093">
    <property type="entry name" value="HTH_XRE"/>
    <property type="match status" value="1"/>
</dbReference>
<dbReference type="InterPro" id="IPR010982">
    <property type="entry name" value="Lambda_DNA-bd_dom_sf"/>
</dbReference>
<organism evidence="2 3">
    <name type="scientific">Streptomyces jumonjinensis</name>
    <dbReference type="NCBI Taxonomy" id="1945"/>
    <lineage>
        <taxon>Bacteria</taxon>
        <taxon>Bacillati</taxon>
        <taxon>Actinomycetota</taxon>
        <taxon>Actinomycetes</taxon>
        <taxon>Kitasatosporales</taxon>
        <taxon>Streptomycetaceae</taxon>
        <taxon>Streptomyces</taxon>
    </lineage>
</organism>
<comment type="caution">
    <text evidence="2">The sequence shown here is derived from an EMBL/GenBank/DDBJ whole genome shotgun (WGS) entry which is preliminary data.</text>
</comment>
<accession>A0A646KQG5</accession>
<reference evidence="2 3" key="1">
    <citation type="submission" date="2019-05" db="EMBL/GenBank/DDBJ databases">
        <title>Comparative genomics and metabolomics analyses of clavulanic acid producing Streptomyces species provides insight into specialized metabolism and evolution of beta-lactam biosynthetic gene clusters.</title>
        <authorList>
            <person name="Moore M.A."/>
            <person name="Cruz-Morales P."/>
            <person name="Barona Gomez F."/>
            <person name="Kapil T."/>
        </authorList>
    </citation>
    <scope>NUCLEOTIDE SEQUENCE [LARGE SCALE GENOMIC DNA]</scope>
    <source>
        <strain evidence="2 3">NRRL 5741</strain>
    </source>
</reference>
<dbReference type="EMBL" id="VCLA01000192">
    <property type="protein sequence ID" value="MQT04483.1"/>
    <property type="molecule type" value="Genomic_DNA"/>
</dbReference>
<dbReference type="Pfam" id="PF19054">
    <property type="entry name" value="DUF5753"/>
    <property type="match status" value="1"/>
</dbReference>
<dbReference type="SMART" id="SM00530">
    <property type="entry name" value="HTH_XRE"/>
    <property type="match status" value="1"/>
</dbReference>
<feature type="domain" description="HTH cro/C1-type" evidence="1">
    <location>
        <begin position="19"/>
        <end position="74"/>
    </location>
</feature>
<proteinExistence type="predicted"/>
<dbReference type="InterPro" id="IPR043917">
    <property type="entry name" value="DUF5753"/>
</dbReference>
<gene>
    <name evidence="2" type="ORF">FF041_31300</name>
</gene>
<dbReference type="Proteomes" id="UP000419138">
    <property type="component" value="Unassembled WGS sequence"/>
</dbReference>
<dbReference type="InterPro" id="IPR001387">
    <property type="entry name" value="Cro/C1-type_HTH"/>
</dbReference>